<dbReference type="InParanoid" id="S7W5N4"/>
<dbReference type="GO" id="GO:0045116">
    <property type="term" value="P:protein neddylation"/>
    <property type="evidence" value="ECO:0007669"/>
    <property type="project" value="UniProtKB-UniRule"/>
</dbReference>
<comment type="catalytic activity">
    <reaction evidence="1">
        <text>ATP + [NEDD8 protein] + [E1 NEDD8-activating enzyme]-L-cysteine = AMP + diphosphate + [E1 NEDD8-activating enzyme]-S-[NEDD8 protein]-yl-L-cysteine.</text>
        <dbReference type="EC" id="6.2.1.64"/>
    </reaction>
</comment>
<dbReference type="GO" id="GO:0019781">
    <property type="term" value="F:NEDD8 activating enzyme activity"/>
    <property type="evidence" value="ECO:0007669"/>
    <property type="project" value="UniProtKB-UniRule"/>
</dbReference>
<dbReference type="GO" id="GO:0005737">
    <property type="term" value="C:cytoplasm"/>
    <property type="evidence" value="ECO:0007669"/>
    <property type="project" value="TreeGrafter"/>
</dbReference>
<dbReference type="PANTHER" id="PTHR10953">
    <property type="entry name" value="UBIQUITIN-ACTIVATING ENZYME E1"/>
    <property type="match status" value="1"/>
</dbReference>
<keyword evidence="1" id="KW-0833">Ubl conjugation pathway</keyword>
<keyword evidence="1" id="KW-0547">Nucleotide-binding</keyword>
<dbReference type="OMA" id="NACYIAS"/>
<keyword evidence="1" id="KW-0436">Ligase</keyword>
<comment type="pathway">
    <text evidence="1">Protein modification; protein neddylation.</text>
</comment>
<sequence>MLSMLENKNILVCGCGGLGTEILKILKFFKVKVTVIDKDDVSLSNLNRQYFYRREDIGKNKVECIKKKFCKMKNFYLENAIHKDIFDLKKEDIEKYDIIILCLDNVESRMHVNYLISLIEKNIILLDIGVEGVVGHVKICDKSKSCLYCIKDLYRQEKTYNICSLKTLNHKKYNREDYLAMELSNNKKKCKIDNCKCYIEKTMINYNSLNGIKETTIFELEGIDKNIISNVCYINSILASLAILKLSKYYDNKKEKDFINYSGKNIEIIEIEICKDTECFLCYK</sequence>
<evidence type="ECO:0000313" key="4">
    <source>
        <dbReference type="Proteomes" id="UP000014978"/>
    </source>
</evidence>
<dbReference type="PANTHER" id="PTHR10953:SF6">
    <property type="entry name" value="NEDD8-ACTIVATING ENZYME E1 CATALYTIC SUBUNIT"/>
    <property type="match status" value="1"/>
</dbReference>
<keyword evidence="1" id="KW-0067">ATP-binding</keyword>
<dbReference type="GO" id="GO:0005634">
    <property type="term" value="C:nucleus"/>
    <property type="evidence" value="ECO:0007669"/>
    <property type="project" value="TreeGrafter"/>
</dbReference>
<evidence type="ECO:0000313" key="3">
    <source>
        <dbReference type="EMBL" id="EPR78100.1"/>
    </source>
</evidence>
<dbReference type="SUPFAM" id="SSF69572">
    <property type="entry name" value="Activating enzymes of the ubiquitin-like proteins"/>
    <property type="match status" value="1"/>
</dbReference>
<dbReference type="VEuPathDB" id="MicrosporidiaDB:SLOPH_2282"/>
<dbReference type="STRING" id="1358809.S7W5N4"/>
<dbReference type="AlphaFoldDB" id="S7W5N4"/>
<dbReference type="EC" id="6.2.1.64" evidence="1"/>
<gene>
    <name evidence="3" type="ORF">SLOPH_2282</name>
</gene>
<dbReference type="Pfam" id="PF00899">
    <property type="entry name" value="ThiF"/>
    <property type="match status" value="1"/>
</dbReference>
<dbReference type="EMBL" id="ATCN01001044">
    <property type="protein sequence ID" value="EPR78100.1"/>
    <property type="molecule type" value="Genomic_DNA"/>
</dbReference>
<dbReference type="InterPro" id="IPR000594">
    <property type="entry name" value="ThiF_NAD_FAD-bd"/>
</dbReference>
<keyword evidence="4" id="KW-1185">Reference proteome</keyword>
<proteinExistence type="inferred from homology"/>
<dbReference type="OrthoDB" id="10255449at2759"/>
<name>S7W5N4_SPRLO</name>
<comment type="caution">
    <text evidence="3">The sequence shown here is derived from an EMBL/GenBank/DDBJ whole genome shotgun (WGS) entry which is preliminary data.</text>
</comment>
<dbReference type="GO" id="GO:0005524">
    <property type="term" value="F:ATP binding"/>
    <property type="evidence" value="ECO:0007669"/>
    <property type="project" value="UniProtKB-UniRule"/>
</dbReference>
<dbReference type="Proteomes" id="UP000014978">
    <property type="component" value="Unassembled WGS sequence"/>
</dbReference>
<accession>S7W5N4</accession>
<protein>
    <recommendedName>
        <fullName evidence="1">NEDD8-activating enzyme E1 catalytic subunit</fullName>
        <ecNumber evidence="1">6.2.1.64</ecNumber>
    </recommendedName>
</protein>
<dbReference type="InterPro" id="IPR045886">
    <property type="entry name" value="ThiF/MoeB/HesA"/>
</dbReference>
<dbReference type="HOGENOM" id="CLU_013325_13_0_1"/>
<comment type="function">
    <text evidence="1">Catalytic subunit of the dimeric E1 enzyme, which activates NEDD8.</text>
</comment>
<reference evidence="4" key="1">
    <citation type="journal article" date="2013" name="PLoS Genet.">
        <title>The genome of Spraguea lophii and the basis of host-microsporidian interactions.</title>
        <authorList>
            <person name="Campbell S.E."/>
            <person name="Williams T.A."/>
            <person name="Yousuf A."/>
            <person name="Soanes D.M."/>
            <person name="Paszkiewicz K.H."/>
            <person name="Williams B.A.P."/>
        </authorList>
    </citation>
    <scope>NUCLEOTIDE SEQUENCE [LARGE SCALE GENOMIC DNA]</scope>
    <source>
        <strain evidence="4">42_110</strain>
    </source>
</reference>
<evidence type="ECO:0000256" key="1">
    <source>
        <dbReference type="RuleBase" id="RU368009"/>
    </source>
</evidence>
<organism evidence="3 4">
    <name type="scientific">Spraguea lophii (strain 42_110)</name>
    <name type="common">Microsporidian parasite</name>
    <dbReference type="NCBI Taxonomy" id="1358809"/>
    <lineage>
        <taxon>Eukaryota</taxon>
        <taxon>Fungi</taxon>
        <taxon>Fungi incertae sedis</taxon>
        <taxon>Microsporidia</taxon>
        <taxon>Spragueidae</taxon>
        <taxon>Spraguea</taxon>
    </lineage>
</organism>
<dbReference type="InterPro" id="IPR035985">
    <property type="entry name" value="Ubiquitin-activating_enz"/>
</dbReference>
<dbReference type="UniPathway" id="UPA00885"/>
<dbReference type="Gene3D" id="3.40.50.720">
    <property type="entry name" value="NAD(P)-binding Rossmann-like Domain"/>
    <property type="match status" value="1"/>
</dbReference>
<comment type="similarity">
    <text evidence="1">Belongs to the ubiquitin-activating E1 family. UBA3 subfamily.</text>
</comment>
<feature type="domain" description="THIF-type NAD/FAD binding fold" evidence="2">
    <location>
        <begin position="5"/>
        <end position="279"/>
    </location>
</feature>
<evidence type="ECO:0000259" key="2">
    <source>
        <dbReference type="Pfam" id="PF00899"/>
    </source>
</evidence>